<dbReference type="Proteomes" id="UP000028488">
    <property type="component" value="Chromosome"/>
</dbReference>
<organism evidence="1 2">
    <name type="scientific">Rhodococcus opacus</name>
    <name type="common">Nocardia opaca</name>
    <dbReference type="NCBI Taxonomy" id="37919"/>
    <lineage>
        <taxon>Bacteria</taxon>
        <taxon>Bacillati</taxon>
        <taxon>Actinomycetota</taxon>
        <taxon>Actinomycetes</taxon>
        <taxon>Mycobacteriales</taxon>
        <taxon>Nocardiaceae</taxon>
        <taxon>Rhodococcus</taxon>
    </lineage>
</organism>
<dbReference type="SUPFAM" id="SSF54427">
    <property type="entry name" value="NTF2-like"/>
    <property type="match status" value="1"/>
</dbReference>
<sequence length="163" mass="18112">MDDPGFGAVSRYLDTRSVHARAAWVTQITCSETDRKVRPQMSSTPDQATIELSENWVKALANIDLFLEICVEDCPVWHSADDKWVSVSEAVAAVYERAGDGPVPDFRPEGITFTEKGFFNEASVELEMGGQEVKLHLVQIVEARDGKAVRVREYIGPEMGIQP</sequence>
<protein>
    <recommendedName>
        <fullName evidence="3">SnoaL-like domain-containing protein</fullName>
    </recommendedName>
</protein>
<evidence type="ECO:0008006" key="3">
    <source>
        <dbReference type="Google" id="ProtNLM"/>
    </source>
</evidence>
<dbReference type="Gene3D" id="3.10.450.50">
    <property type="match status" value="1"/>
</dbReference>
<dbReference type="AlphaFoldDB" id="A0A076EPT0"/>
<evidence type="ECO:0000313" key="2">
    <source>
        <dbReference type="Proteomes" id="UP000028488"/>
    </source>
</evidence>
<dbReference type="InterPro" id="IPR032710">
    <property type="entry name" value="NTF2-like_dom_sf"/>
</dbReference>
<evidence type="ECO:0000313" key="1">
    <source>
        <dbReference type="EMBL" id="AII08055.1"/>
    </source>
</evidence>
<accession>A0A076EPT0</accession>
<reference evidence="1 2" key="1">
    <citation type="submission" date="2014-07" db="EMBL/GenBank/DDBJ databases">
        <title>Genome Sequence of Rhodococcus opacus Strain R7, a Biodegrader of Mono- and Polycyclic Aromatic Hydrocarbons.</title>
        <authorList>
            <person name="Di Gennaro P."/>
            <person name="Zampolli J."/>
            <person name="Presti I."/>
            <person name="Cappelletti M."/>
            <person name="D'Ursi P."/>
            <person name="Orro A."/>
            <person name="Mezzelani A."/>
            <person name="Milanesi L."/>
        </authorList>
    </citation>
    <scope>NUCLEOTIDE SEQUENCE [LARGE SCALE GENOMIC DNA]</scope>
    <source>
        <strain evidence="1 2">R7</strain>
    </source>
</reference>
<proteinExistence type="predicted"/>
<name>A0A076EPT0_RHOOP</name>
<dbReference type="EMBL" id="CP008947">
    <property type="protein sequence ID" value="AII08055.1"/>
    <property type="molecule type" value="Genomic_DNA"/>
</dbReference>
<dbReference type="eggNOG" id="ENOG50345JT">
    <property type="taxonomic scope" value="Bacteria"/>
</dbReference>
<gene>
    <name evidence="1" type="ORF">EP51_26875</name>
</gene>